<dbReference type="InterPro" id="IPR043129">
    <property type="entry name" value="ATPase_NBD"/>
</dbReference>
<reference evidence="2" key="1">
    <citation type="journal article" date="2020" name="J. Eukaryot. Microbiol.">
        <title>De novo Sequencing, Assembly and Annotation of the Transcriptome for the Free-Living Testate Amoeba Arcella intermedia.</title>
        <authorList>
            <person name="Ribeiro G.M."/>
            <person name="Porfirio-Sousa A.L."/>
            <person name="Maurer-Alcala X.X."/>
            <person name="Katz L.A."/>
            <person name="Lahr D.J.G."/>
        </authorList>
    </citation>
    <scope>NUCLEOTIDE SEQUENCE</scope>
</reference>
<comment type="similarity">
    <text evidence="1">Belongs to the actin family.</text>
</comment>
<evidence type="ECO:0000313" key="2">
    <source>
        <dbReference type="EMBL" id="NDV33215.1"/>
    </source>
</evidence>
<dbReference type="InterPro" id="IPR004001">
    <property type="entry name" value="Actin_CS"/>
</dbReference>
<evidence type="ECO:0000256" key="1">
    <source>
        <dbReference type="RuleBase" id="RU000487"/>
    </source>
</evidence>
<dbReference type="FunFam" id="3.90.640.10:FF:000007">
    <property type="entry name" value="Actin like 7B"/>
    <property type="match status" value="1"/>
</dbReference>
<dbReference type="SMART" id="SM00268">
    <property type="entry name" value="ACTIN"/>
    <property type="match status" value="1"/>
</dbReference>
<dbReference type="PRINTS" id="PR00190">
    <property type="entry name" value="ACTIN"/>
</dbReference>
<dbReference type="InterPro" id="IPR004000">
    <property type="entry name" value="Actin"/>
</dbReference>
<accession>A0A6B2L8E9</accession>
<dbReference type="PANTHER" id="PTHR11937">
    <property type="entry name" value="ACTIN"/>
    <property type="match status" value="1"/>
</dbReference>
<organism evidence="2">
    <name type="scientific">Arcella intermedia</name>
    <dbReference type="NCBI Taxonomy" id="1963864"/>
    <lineage>
        <taxon>Eukaryota</taxon>
        <taxon>Amoebozoa</taxon>
        <taxon>Tubulinea</taxon>
        <taxon>Elardia</taxon>
        <taxon>Arcellinida</taxon>
        <taxon>Sphaerothecina</taxon>
        <taxon>Arcellidae</taxon>
        <taxon>Arcella</taxon>
    </lineage>
</organism>
<sequence>MEQLWNHTFQNELRISPPDHSILLTETLSNPKANKDKMTQIMFETYGFSATYIANQSLLSLFASGRNTGTVIEVGGGVGLCVAFQEGNVLSQSATHLDYSGSDLTSYMTKLLAERSYAFVTGAEREIVRDIKEKLCTVALDYEVALHTAAHSPEKSYKLPDGQEIFVREEVLKCPEALFRPQWLEKKSKGIHESAYEAVMKCEVGIRKDLLGNVVVSGGSTMFTGMGERIHKELERLAPSTFKIKVITPPEKYTCWLGGSILASLGAFQCKWITKQEYDEAGPDIHHPRRF</sequence>
<name>A0A6B2L8E9_9EUKA</name>
<evidence type="ECO:0008006" key="3">
    <source>
        <dbReference type="Google" id="ProtNLM"/>
    </source>
</evidence>
<dbReference type="Gene3D" id="3.90.640.10">
    <property type="entry name" value="Actin, Chain A, domain 4"/>
    <property type="match status" value="1"/>
</dbReference>
<protein>
    <recommendedName>
        <fullName evidence="3">Actin</fullName>
    </recommendedName>
</protein>
<proteinExistence type="inferred from homology"/>
<dbReference type="AlphaFoldDB" id="A0A6B2L8E9"/>
<dbReference type="Pfam" id="PF00022">
    <property type="entry name" value="Actin"/>
    <property type="match status" value="1"/>
</dbReference>
<dbReference type="EMBL" id="GIBP01004246">
    <property type="protein sequence ID" value="NDV33215.1"/>
    <property type="molecule type" value="Transcribed_RNA"/>
</dbReference>
<dbReference type="Gene3D" id="3.30.420.40">
    <property type="match status" value="2"/>
</dbReference>
<dbReference type="PROSITE" id="PS00432">
    <property type="entry name" value="ACTINS_2"/>
    <property type="match status" value="1"/>
</dbReference>
<dbReference type="SUPFAM" id="SSF53067">
    <property type="entry name" value="Actin-like ATPase domain"/>
    <property type="match status" value="2"/>
</dbReference>